<dbReference type="GO" id="GO:0070566">
    <property type="term" value="F:adenylyltransferase activity"/>
    <property type="evidence" value="ECO:0007669"/>
    <property type="project" value="TreeGrafter"/>
</dbReference>
<dbReference type="InterPro" id="IPR036514">
    <property type="entry name" value="SGNH_hydro_sf"/>
</dbReference>
<evidence type="ECO:0000313" key="8">
    <source>
        <dbReference type="EMBL" id="STX28747.1"/>
    </source>
</evidence>
<dbReference type="Gene3D" id="1.10.1200.10">
    <property type="entry name" value="ACP-like"/>
    <property type="match status" value="1"/>
</dbReference>
<dbReference type="GO" id="GO:0005886">
    <property type="term" value="C:plasma membrane"/>
    <property type="evidence" value="ECO:0007669"/>
    <property type="project" value="TreeGrafter"/>
</dbReference>
<dbReference type="InterPro" id="IPR009081">
    <property type="entry name" value="PP-bd_ACP"/>
</dbReference>
<dbReference type="Gene3D" id="3.40.50.12780">
    <property type="entry name" value="N-terminal domain of ligase-like"/>
    <property type="match status" value="1"/>
</dbReference>
<dbReference type="InterPro" id="IPR001242">
    <property type="entry name" value="Condensation_dom"/>
</dbReference>
<dbReference type="InterPro" id="IPR045851">
    <property type="entry name" value="AMP-bd_C_sf"/>
</dbReference>
<dbReference type="Pfam" id="PF00550">
    <property type="entry name" value="PP-binding"/>
    <property type="match status" value="1"/>
</dbReference>
<dbReference type="InterPro" id="IPR023213">
    <property type="entry name" value="CAT-like_dom_sf"/>
</dbReference>
<dbReference type="GO" id="GO:0031177">
    <property type="term" value="F:phosphopantetheine binding"/>
    <property type="evidence" value="ECO:0007669"/>
    <property type="project" value="InterPro"/>
</dbReference>
<dbReference type="SMART" id="SM00823">
    <property type="entry name" value="PKS_PP"/>
    <property type="match status" value="1"/>
</dbReference>
<dbReference type="InterPro" id="IPR042099">
    <property type="entry name" value="ANL_N_sf"/>
</dbReference>
<dbReference type="InterPro" id="IPR010033">
    <property type="entry name" value="HAD_SF_ppase_IIIC"/>
</dbReference>
<dbReference type="NCBIfam" id="TIGR01681">
    <property type="entry name" value="HAD-SF-IIIC"/>
    <property type="match status" value="1"/>
</dbReference>
<dbReference type="InterPro" id="IPR036412">
    <property type="entry name" value="HAD-like_sf"/>
</dbReference>
<dbReference type="Pfam" id="PF23024">
    <property type="entry name" value="AMP-dom_DIP2-like"/>
    <property type="match status" value="1"/>
</dbReference>
<dbReference type="EC" id="6.2.1.-" evidence="8"/>
<evidence type="ECO:0000313" key="9">
    <source>
        <dbReference type="Proteomes" id="UP000254968"/>
    </source>
</evidence>
<gene>
    <name evidence="8" type="ORF">NCTC13315_01280</name>
</gene>
<dbReference type="Gene3D" id="3.30.559.10">
    <property type="entry name" value="Chloramphenicol acetyltransferase-like domain"/>
    <property type="match status" value="1"/>
</dbReference>
<dbReference type="Gene3D" id="3.30.300.30">
    <property type="match status" value="1"/>
</dbReference>
<dbReference type="Pfam" id="PF00668">
    <property type="entry name" value="Condensation"/>
    <property type="match status" value="1"/>
</dbReference>
<dbReference type="GO" id="GO:0016788">
    <property type="term" value="F:hydrolase activity, acting on ester bonds"/>
    <property type="evidence" value="ECO:0007669"/>
    <property type="project" value="UniProtKB-ARBA"/>
</dbReference>
<dbReference type="InterPro" id="IPR025110">
    <property type="entry name" value="AMP-bd_C"/>
</dbReference>
<evidence type="ECO:0000256" key="2">
    <source>
        <dbReference type="ARBA" id="ARBA00022450"/>
    </source>
</evidence>
<dbReference type="InterPro" id="IPR010037">
    <property type="entry name" value="FkbH_domain"/>
</dbReference>
<dbReference type="SUPFAM" id="SSF56801">
    <property type="entry name" value="Acetyl-CoA synthetase-like"/>
    <property type="match status" value="1"/>
</dbReference>
<keyword evidence="4 8" id="KW-0436">Ligase</keyword>
<keyword evidence="9" id="KW-1185">Reference proteome</keyword>
<dbReference type="RefSeq" id="WP_160149861.1">
    <property type="nucleotide sequence ID" value="NZ_CAAAHO010000001.1"/>
</dbReference>
<reference evidence="8 9" key="1">
    <citation type="submission" date="2018-06" db="EMBL/GenBank/DDBJ databases">
        <authorList>
            <consortium name="Pathogen Informatics"/>
            <person name="Doyle S."/>
        </authorList>
    </citation>
    <scope>NUCLEOTIDE SEQUENCE [LARGE SCALE GENOMIC DNA]</scope>
    <source>
        <strain evidence="8 9">NCTC13315</strain>
    </source>
</reference>
<dbReference type="Gene3D" id="3.40.50.1110">
    <property type="entry name" value="SGNH hydrolase"/>
    <property type="match status" value="1"/>
</dbReference>
<dbReference type="InterPro" id="IPR023214">
    <property type="entry name" value="HAD_sf"/>
</dbReference>
<dbReference type="NCBIfam" id="TIGR01686">
    <property type="entry name" value="FkbH"/>
    <property type="match status" value="1"/>
</dbReference>
<dbReference type="Proteomes" id="UP000254968">
    <property type="component" value="Unassembled WGS sequence"/>
</dbReference>
<dbReference type="PROSITE" id="PS00455">
    <property type="entry name" value="AMP_BINDING"/>
    <property type="match status" value="1"/>
</dbReference>
<dbReference type="FunFam" id="3.40.50.12780:FF:000013">
    <property type="entry name" value="Long-chain-fatty-acid--AMP ligase FadD32"/>
    <property type="match status" value="1"/>
</dbReference>
<dbReference type="PROSITE" id="PS50075">
    <property type="entry name" value="CARRIER"/>
    <property type="match status" value="1"/>
</dbReference>
<evidence type="ECO:0000256" key="5">
    <source>
        <dbReference type="ARBA" id="ARBA00022832"/>
    </source>
</evidence>
<dbReference type="PANTHER" id="PTHR22754">
    <property type="entry name" value="DISCO-INTERACTING PROTEIN 2 DIP2 -RELATED"/>
    <property type="match status" value="1"/>
</dbReference>
<accession>A0A378I0M4</accession>
<dbReference type="SUPFAM" id="SSF56784">
    <property type="entry name" value="HAD-like"/>
    <property type="match status" value="1"/>
</dbReference>
<feature type="domain" description="Carrier" evidence="7">
    <location>
        <begin position="627"/>
        <end position="704"/>
    </location>
</feature>
<keyword evidence="2" id="KW-0596">Phosphopantetheine</keyword>
<comment type="similarity">
    <text evidence="1">Belongs to the ATP-dependent AMP-binding enzyme family.</text>
</comment>
<dbReference type="InterPro" id="IPR000873">
    <property type="entry name" value="AMP-dep_synth/lig_dom"/>
</dbReference>
<keyword evidence="3" id="KW-0597">Phosphoprotein</keyword>
<evidence type="ECO:0000256" key="3">
    <source>
        <dbReference type="ARBA" id="ARBA00022553"/>
    </source>
</evidence>
<dbReference type="Gene3D" id="3.30.559.30">
    <property type="entry name" value="Nonribosomal peptide synthetase, condensation domain"/>
    <property type="match status" value="1"/>
</dbReference>
<keyword evidence="6" id="KW-0443">Lipid metabolism</keyword>
<proteinExistence type="inferred from homology"/>
<dbReference type="InterPro" id="IPR020806">
    <property type="entry name" value="PKS_PP-bd"/>
</dbReference>
<dbReference type="Pfam" id="PF00501">
    <property type="entry name" value="AMP-binding"/>
    <property type="match status" value="1"/>
</dbReference>
<keyword evidence="5" id="KW-0276">Fatty acid metabolism</keyword>
<dbReference type="InterPro" id="IPR020845">
    <property type="entry name" value="AMP-binding_CS"/>
</dbReference>
<organism evidence="8 9">
    <name type="scientific">Legionella beliardensis</name>
    <dbReference type="NCBI Taxonomy" id="91822"/>
    <lineage>
        <taxon>Bacteria</taxon>
        <taxon>Pseudomonadati</taxon>
        <taxon>Pseudomonadota</taxon>
        <taxon>Gammaproteobacteria</taxon>
        <taxon>Legionellales</taxon>
        <taxon>Legionellaceae</taxon>
        <taxon>Legionella</taxon>
    </lineage>
</organism>
<dbReference type="OrthoDB" id="9778690at2"/>
<dbReference type="InterPro" id="IPR040097">
    <property type="entry name" value="FAAL/FAAC"/>
</dbReference>
<protein>
    <submittedName>
        <fullName evidence="8">Saframycin Mx1 synthetase B</fullName>
        <ecNumber evidence="8">6.2.1.-</ecNumber>
    </submittedName>
</protein>
<sequence>MHIDSFNDPYQHLCDILAYRNANNPEGLAYRFLGPDEHEELLTSRELFIEVAKLANLLLEYAKPGNRVILAAQPGLEYIIGFFACLRAGMIAVPVFPPANPQMTARLLHIIADAKPSLILGDKPVVSSLKKGQLATRFLPNRLGKLMGLSGELASLFDVFKQQQLPVIATNQRKHYTTTLPPVTIDANTIAFLQYTSGSTGNPKGVVLTHKNLLANMAIIKQATRQTPQSHLYSWLPPYHDMGLIAGLLEPLYANIMTTYTSPQDFIRDPVRWVKHISKYRCTMTGGPNFAYELCARRVSEAVLATLDLSCLDVAVNGAEPVSAKTMALFYDTFKQAGLKQSALFPCYGLAEATLMVSAEADFSPKKVIQVALQDLSAHRVVLEDKSTTSVELVSSGKACVDVQIVDPNTQTRCQSDEVGEIWVHGDSIAQGYYQNEKETYKIFKNQIKDSNEPKEYLKTGDLGFFHDNHLFVCGRVKDLIIINGQNYYPQDLEKVVTHANAHIKKGNVIAFAKPGQVTERLVIVAELKGPADEEVYQAIITDIQKALSAAFHLTAQFIYLMPKRSIPKTTSGKLQRRKCAELIADDKIKALFAYCAAEDSQPVTDQQANATWLQALLSTPEVLRQDKLIAELQQLLAQVLNLPNAHNIDPKMNLFELGIDSLQLGELLTKLNAKLHSLCNLNAALILDNPTILHLADVIEKAVKKLDYNEIEQILSKHSLASQFEYSTFYPMTDRQLNFYLSDKLAPSKGAYNIAVAVKLNFKIDLSKLKSTLLKLITAHSVFKSKVKLQNDKLYVNEEGKALSLAQFFINIKCEDKELNSLFNQYTIEPFETEQGLLFRIILIECQGNYYLQLVAHHLIADGISLKLFVEQFLRLYHQNKLSRAHQYAEFASWLKQYKSLPQYNQAQVYWNNLIEHASSKSYLNQPKGWDIALNQDEINYEQSEQIKQFCRAHHISVQNLLMYSYYLVLSRKLATTQLTIGTLFSGRISERWQNTLGVFVNLLPVVFNYTSYPDVLQGIKNLQKQIIHSGEYADYTQPNRLLNSKNKKLFEFVFVYQVTSQANQGIDIVYKNNGLGLDPFVLEVRNDGTIELLVKYNQTLFSAKDIESFIKEMKNVCLAIVNNTLVHQNSFPVEKFDHLTSPKKSIGLLSTFTIEPIKPFIEYWFDQIDQHYDLEIGDFNQVIQNLINVNSLLYKHKVNFLFISLYDWFKDKLDESIITDLINALEFYAHNTTYPIFLMFTPPPPDLTAEINFNDMELTVQNHFKQVGTVYVKTHADFLSVSAVANYFDQLTYQQGSIPYTQELYLALATYSVRQLHCLQRAPKKVIVIDCDNTLWEGEIGEVSFKGIKINPNHLQLQAKLKELRSNGFLLALSSKNTLEDVQLAFEKRKEMVLKWSDIVLAKVDWNNKATNILAIAEALNLSLNSFIFIDDNPLECHAVKTALPDVEVIQFPKEQADIKQFLANIWSFDLPKKTKEDSLRTEFYNQEKYRESIKKSALNLNEFIKQLNLQINIAPLKQEDISRVSQLSMRTNQFNTTTIRRDESQIIDFVKQENSNIYTVSVADKFGDYGLVGVLMIYWLKDRLVVDSMLLSCRALGRGVEQQMQQKLIDLCQQNQVKTIEYKFIKTKRNDPAQQFLDSIYTKLNLDNYLVILS</sequence>
<dbReference type="GO" id="GO:0016874">
    <property type="term" value="F:ligase activity"/>
    <property type="evidence" value="ECO:0007669"/>
    <property type="project" value="UniProtKB-KW"/>
</dbReference>
<dbReference type="Gene3D" id="3.40.50.1000">
    <property type="entry name" value="HAD superfamily/HAD-like"/>
    <property type="match status" value="1"/>
</dbReference>
<dbReference type="GO" id="GO:0006633">
    <property type="term" value="P:fatty acid biosynthetic process"/>
    <property type="evidence" value="ECO:0007669"/>
    <property type="project" value="TreeGrafter"/>
</dbReference>
<evidence type="ECO:0000256" key="6">
    <source>
        <dbReference type="ARBA" id="ARBA00023098"/>
    </source>
</evidence>
<dbReference type="PANTHER" id="PTHR22754:SF32">
    <property type="entry name" value="DISCO-INTERACTING PROTEIN 2"/>
    <property type="match status" value="1"/>
</dbReference>
<dbReference type="Gene3D" id="3.40.630.30">
    <property type="match status" value="1"/>
</dbReference>
<evidence type="ECO:0000259" key="7">
    <source>
        <dbReference type="PROSITE" id="PS50075"/>
    </source>
</evidence>
<dbReference type="InterPro" id="IPR036736">
    <property type="entry name" value="ACP-like_sf"/>
</dbReference>
<dbReference type="SUPFAM" id="SSF47336">
    <property type="entry name" value="ACP-like"/>
    <property type="match status" value="1"/>
</dbReference>
<evidence type="ECO:0000256" key="4">
    <source>
        <dbReference type="ARBA" id="ARBA00022598"/>
    </source>
</evidence>
<evidence type="ECO:0000256" key="1">
    <source>
        <dbReference type="ARBA" id="ARBA00006432"/>
    </source>
</evidence>
<dbReference type="GO" id="GO:0071766">
    <property type="term" value="P:Actinobacterium-type cell wall biogenesis"/>
    <property type="evidence" value="ECO:0007669"/>
    <property type="project" value="UniProtKB-ARBA"/>
</dbReference>
<dbReference type="SUPFAM" id="SSF52777">
    <property type="entry name" value="CoA-dependent acyltransferases"/>
    <property type="match status" value="2"/>
</dbReference>
<dbReference type="EMBL" id="UGNV01000001">
    <property type="protein sequence ID" value="STX28747.1"/>
    <property type="molecule type" value="Genomic_DNA"/>
</dbReference>
<name>A0A378I0M4_9GAMM</name>
<dbReference type="CDD" id="cd05931">
    <property type="entry name" value="FAAL"/>
    <property type="match status" value="1"/>
</dbReference>